<feature type="compositionally biased region" description="Acidic residues" evidence="1">
    <location>
        <begin position="68"/>
        <end position="95"/>
    </location>
</feature>
<reference evidence="2" key="1">
    <citation type="submission" date="2021-03" db="EMBL/GenBank/DDBJ databases">
        <title>Draft genome sequence of rust myrtle Austropuccinia psidii MF-1, a brazilian biotype.</title>
        <authorList>
            <person name="Quecine M.C."/>
            <person name="Pachon D.M.R."/>
            <person name="Bonatelli M.L."/>
            <person name="Correr F.H."/>
            <person name="Franceschini L.M."/>
            <person name="Leite T.F."/>
            <person name="Margarido G.R.A."/>
            <person name="Almeida C.A."/>
            <person name="Ferrarezi J.A."/>
            <person name="Labate C.A."/>
        </authorList>
    </citation>
    <scope>NUCLEOTIDE SEQUENCE</scope>
    <source>
        <strain evidence="2">MF-1</strain>
    </source>
</reference>
<protein>
    <submittedName>
        <fullName evidence="2">Uncharacterized protein</fullName>
    </submittedName>
</protein>
<accession>A0A9Q3H933</accession>
<feature type="compositionally biased region" description="Acidic residues" evidence="1">
    <location>
        <begin position="42"/>
        <end position="55"/>
    </location>
</feature>
<feature type="region of interest" description="Disordered" evidence="1">
    <location>
        <begin position="34"/>
        <end position="113"/>
    </location>
</feature>
<keyword evidence="3" id="KW-1185">Reference proteome</keyword>
<gene>
    <name evidence="2" type="ORF">O181_036298</name>
</gene>
<dbReference type="EMBL" id="AVOT02013706">
    <property type="protein sequence ID" value="MBW0496583.1"/>
    <property type="molecule type" value="Genomic_DNA"/>
</dbReference>
<dbReference type="Proteomes" id="UP000765509">
    <property type="component" value="Unassembled WGS sequence"/>
</dbReference>
<name>A0A9Q3H933_9BASI</name>
<organism evidence="2 3">
    <name type="scientific">Austropuccinia psidii MF-1</name>
    <dbReference type="NCBI Taxonomy" id="1389203"/>
    <lineage>
        <taxon>Eukaryota</taxon>
        <taxon>Fungi</taxon>
        <taxon>Dikarya</taxon>
        <taxon>Basidiomycota</taxon>
        <taxon>Pucciniomycotina</taxon>
        <taxon>Pucciniomycetes</taxon>
        <taxon>Pucciniales</taxon>
        <taxon>Sphaerophragmiaceae</taxon>
        <taxon>Austropuccinia</taxon>
    </lineage>
</organism>
<proteinExistence type="predicted"/>
<evidence type="ECO:0000313" key="2">
    <source>
        <dbReference type="EMBL" id="MBW0496583.1"/>
    </source>
</evidence>
<sequence>MIHHSPSKEYSTLMNKISDKKFSEKYWDELTQKYDLSHEIPSDEDDNESNSEDEYIESKSSSNMDILSNEEYEDESEGEENSNLDEDEEMADDSQEVGHFSNAGDDFDCENWQ</sequence>
<dbReference type="AlphaFoldDB" id="A0A9Q3H933"/>
<comment type="caution">
    <text evidence="2">The sequence shown here is derived from an EMBL/GenBank/DDBJ whole genome shotgun (WGS) entry which is preliminary data.</text>
</comment>
<evidence type="ECO:0000256" key="1">
    <source>
        <dbReference type="SAM" id="MobiDB-lite"/>
    </source>
</evidence>
<evidence type="ECO:0000313" key="3">
    <source>
        <dbReference type="Proteomes" id="UP000765509"/>
    </source>
</evidence>